<dbReference type="GO" id="GO:0005737">
    <property type="term" value="C:cytoplasm"/>
    <property type="evidence" value="ECO:0007669"/>
    <property type="project" value="UniProtKB-SubCell"/>
</dbReference>
<dbReference type="InterPro" id="IPR058922">
    <property type="entry name" value="WHD_DRP"/>
</dbReference>
<dbReference type="InterPro" id="IPR032675">
    <property type="entry name" value="LRR_dom_sf"/>
</dbReference>
<evidence type="ECO:0000313" key="14">
    <source>
        <dbReference type="EMBL" id="KAL0464115.1"/>
    </source>
</evidence>
<evidence type="ECO:0000256" key="6">
    <source>
        <dbReference type="ARBA" id="ARBA00022667"/>
    </source>
</evidence>
<evidence type="ECO:0000256" key="9">
    <source>
        <dbReference type="ARBA" id="ARBA00022821"/>
    </source>
</evidence>
<dbReference type="Gene3D" id="3.80.10.10">
    <property type="entry name" value="Ribonuclease Inhibitor"/>
    <property type="match status" value="1"/>
</dbReference>
<keyword evidence="6" id="KW-0381">Hypersensitive response</keyword>
<keyword evidence="7" id="KW-0677">Repeat</keyword>
<dbReference type="Gene3D" id="1.10.8.430">
    <property type="entry name" value="Helical domain of apoptotic protease-activating factors"/>
    <property type="match status" value="1"/>
</dbReference>
<proteinExistence type="inferred from homology"/>
<evidence type="ECO:0000256" key="2">
    <source>
        <dbReference type="ARBA" id="ARBA00004496"/>
    </source>
</evidence>
<dbReference type="EMBL" id="JACGWN010000001">
    <property type="protein sequence ID" value="KAL0464115.1"/>
    <property type="molecule type" value="Genomic_DNA"/>
</dbReference>
<dbReference type="PANTHER" id="PTHR23155">
    <property type="entry name" value="DISEASE RESISTANCE PROTEIN RP"/>
    <property type="match status" value="1"/>
</dbReference>
<keyword evidence="5" id="KW-0433">Leucine-rich repeat</keyword>
<dbReference type="Gene3D" id="3.40.50.300">
    <property type="entry name" value="P-loop containing nucleotide triphosphate hydrolases"/>
    <property type="match status" value="1"/>
</dbReference>
<dbReference type="AlphaFoldDB" id="A0AAW2YEU8"/>
<keyword evidence="9" id="KW-0611">Plant defense</keyword>
<dbReference type="Pfam" id="PF23598">
    <property type="entry name" value="LRR_14"/>
    <property type="match status" value="1"/>
</dbReference>
<feature type="domain" description="Disease resistance protein winged helix" evidence="12">
    <location>
        <begin position="232"/>
        <end position="302"/>
    </location>
</feature>
<dbReference type="GO" id="GO:0043531">
    <property type="term" value="F:ADP binding"/>
    <property type="evidence" value="ECO:0007669"/>
    <property type="project" value="InterPro"/>
</dbReference>
<evidence type="ECO:0000256" key="7">
    <source>
        <dbReference type="ARBA" id="ARBA00022737"/>
    </source>
</evidence>
<evidence type="ECO:0000259" key="11">
    <source>
        <dbReference type="Pfam" id="PF00931"/>
    </source>
</evidence>
<dbReference type="FunFam" id="1.10.10.10:FF:000322">
    <property type="entry name" value="Probable disease resistance protein At1g63360"/>
    <property type="match status" value="1"/>
</dbReference>
<dbReference type="InterPro" id="IPR055414">
    <property type="entry name" value="LRR_R13L4/SHOC2-like"/>
</dbReference>
<feature type="domain" description="NB-ARC" evidence="11">
    <location>
        <begin position="1"/>
        <end position="148"/>
    </location>
</feature>
<dbReference type="Gene3D" id="1.10.10.10">
    <property type="entry name" value="Winged helix-like DNA-binding domain superfamily/Winged helix DNA-binding domain"/>
    <property type="match status" value="1"/>
</dbReference>
<dbReference type="Pfam" id="PF00931">
    <property type="entry name" value="NB-ARC"/>
    <property type="match status" value="1"/>
</dbReference>
<keyword evidence="8" id="KW-0547">Nucleotide-binding</keyword>
<evidence type="ECO:0000256" key="3">
    <source>
        <dbReference type="ARBA" id="ARBA00008894"/>
    </source>
</evidence>
<evidence type="ECO:0000256" key="10">
    <source>
        <dbReference type="ARBA" id="ARBA00022840"/>
    </source>
</evidence>
<dbReference type="InterPro" id="IPR002182">
    <property type="entry name" value="NB-ARC"/>
</dbReference>
<comment type="subcellular location">
    <subcellularLocation>
        <location evidence="2">Cytoplasm</location>
    </subcellularLocation>
</comment>
<dbReference type="InterPro" id="IPR044974">
    <property type="entry name" value="Disease_R_plants"/>
</dbReference>
<dbReference type="InterPro" id="IPR027417">
    <property type="entry name" value="P-loop_NTPase"/>
</dbReference>
<dbReference type="GO" id="GO:0005524">
    <property type="term" value="F:ATP binding"/>
    <property type="evidence" value="ECO:0007669"/>
    <property type="project" value="UniProtKB-KW"/>
</dbReference>
<sequence length="681" mass="79006">MGGIGKTTLAKNIFNDSLVVYHFHTRVWITVSQDYRLRELLLALVASLTNQKTVDLSNKMDEELAEHVYKSLKGRTYLILMDDMWSATTWDDVMRFFPDDNNGSRVLITTRLSDVAVHASSSPLHQMRFLDQEWSWILLRDKVFKQQSSPLELERIGRTIAKSCGGLPLAIAVVAGILAKVDRIQYHWEKIAENISAAVASSNDEHFWKILSLSYDRLPCHLKACFLYMGGFPEDYNIPVSKLTKLWVAEGFLKPNVPKSFEDLAEEYLEDLVKRNLVLVTQKRSNGKIRFCGLHDLLRDLCIQKARMEEFLHVTNNSARGIQKQCRRLSIHSEISSNVVDKWRRASPIHSILYFPWEIASLSFLRGYRLLRVLDLFRIFLHSMPPEVTQLFHLRFLALEGRLKVPPSISKLENLQTLIIRVYKWKRGDIILHLPIEMWQMTQLRHLIFFKGNALRMPLVAVPSGGQVLENLQTLHVNNFQFTSIKMIPNLKKLRVHYDFEHRGKWRNYCLSNLIHLRQLETMNLMFPAMWIVDPFPPSFALPSSLKKLTLSSSELPWKDMAVIRSLPNLEVLKLKSRAFIGEEWECCSEGEFPMLKFLLMEGLNLKRWQVESSHFPCLERLIIKSCWELEEIPCEIGDIPTLELIEVGWGKKSLIDSVLLIQEEQRSLGNDVLQVRSLFR</sequence>
<evidence type="ECO:0000256" key="4">
    <source>
        <dbReference type="ARBA" id="ARBA00022490"/>
    </source>
</evidence>
<dbReference type="Pfam" id="PF23559">
    <property type="entry name" value="WHD_DRP"/>
    <property type="match status" value="1"/>
</dbReference>
<evidence type="ECO:0000259" key="12">
    <source>
        <dbReference type="Pfam" id="PF23559"/>
    </source>
</evidence>
<reference evidence="14" key="2">
    <citation type="journal article" date="2024" name="Plant">
        <title>Genomic evolution and insights into agronomic trait innovations of Sesamum species.</title>
        <authorList>
            <person name="Miao H."/>
            <person name="Wang L."/>
            <person name="Qu L."/>
            <person name="Liu H."/>
            <person name="Sun Y."/>
            <person name="Le M."/>
            <person name="Wang Q."/>
            <person name="Wei S."/>
            <person name="Zheng Y."/>
            <person name="Lin W."/>
            <person name="Duan Y."/>
            <person name="Cao H."/>
            <person name="Xiong S."/>
            <person name="Wang X."/>
            <person name="Wei L."/>
            <person name="Li C."/>
            <person name="Ma Q."/>
            <person name="Ju M."/>
            <person name="Zhao R."/>
            <person name="Li G."/>
            <person name="Mu C."/>
            <person name="Tian Q."/>
            <person name="Mei H."/>
            <person name="Zhang T."/>
            <person name="Gao T."/>
            <person name="Zhang H."/>
        </authorList>
    </citation>
    <scope>NUCLEOTIDE SEQUENCE</scope>
    <source>
        <strain evidence="14">KEN1</strain>
    </source>
</reference>
<dbReference type="InterPro" id="IPR036388">
    <property type="entry name" value="WH-like_DNA-bd_sf"/>
</dbReference>
<evidence type="ECO:0000256" key="5">
    <source>
        <dbReference type="ARBA" id="ARBA00022614"/>
    </source>
</evidence>
<organism evidence="14">
    <name type="scientific">Sesamum latifolium</name>
    <dbReference type="NCBI Taxonomy" id="2727402"/>
    <lineage>
        <taxon>Eukaryota</taxon>
        <taxon>Viridiplantae</taxon>
        <taxon>Streptophyta</taxon>
        <taxon>Embryophyta</taxon>
        <taxon>Tracheophyta</taxon>
        <taxon>Spermatophyta</taxon>
        <taxon>Magnoliopsida</taxon>
        <taxon>eudicotyledons</taxon>
        <taxon>Gunneridae</taxon>
        <taxon>Pentapetalae</taxon>
        <taxon>asterids</taxon>
        <taxon>lamiids</taxon>
        <taxon>Lamiales</taxon>
        <taxon>Pedaliaceae</taxon>
        <taxon>Sesamum</taxon>
    </lineage>
</organism>
<keyword evidence="10" id="KW-0067">ATP-binding</keyword>
<feature type="domain" description="Disease resistance R13L4/SHOC-2-like LRR" evidence="13">
    <location>
        <begin position="350"/>
        <end position="648"/>
    </location>
</feature>
<reference evidence="14" key="1">
    <citation type="submission" date="2020-06" db="EMBL/GenBank/DDBJ databases">
        <authorList>
            <person name="Li T."/>
            <person name="Hu X."/>
            <person name="Zhang T."/>
            <person name="Song X."/>
            <person name="Zhang H."/>
            <person name="Dai N."/>
            <person name="Sheng W."/>
            <person name="Hou X."/>
            <person name="Wei L."/>
        </authorList>
    </citation>
    <scope>NUCLEOTIDE SEQUENCE</scope>
    <source>
        <strain evidence="14">KEN1</strain>
        <tissue evidence="14">Leaf</tissue>
    </source>
</reference>
<accession>A0AAW2YEU8</accession>
<gene>
    <name evidence="14" type="ORF">Slati_0299100</name>
</gene>
<dbReference type="GO" id="GO:0009626">
    <property type="term" value="P:plant-type hypersensitive response"/>
    <property type="evidence" value="ECO:0007669"/>
    <property type="project" value="UniProtKB-KW"/>
</dbReference>
<dbReference type="InterPro" id="IPR042197">
    <property type="entry name" value="Apaf_helical"/>
</dbReference>
<evidence type="ECO:0000259" key="13">
    <source>
        <dbReference type="Pfam" id="PF23598"/>
    </source>
</evidence>
<comment type="similarity">
    <text evidence="3">Belongs to the disease resistance NB-LRR family.</text>
</comment>
<dbReference type="SUPFAM" id="SSF52540">
    <property type="entry name" value="P-loop containing nucleoside triphosphate hydrolases"/>
    <property type="match status" value="1"/>
</dbReference>
<comment type="function">
    <text evidence="1">Confers resistance to late blight (Phytophthora infestans) races carrying the avirulence gene Avr1. Resistance proteins guard the plant against pathogens that contain an appropriate avirulence protein via an indirect interaction with this avirulence protein. That triggers a defense system including the hypersensitive response, which restricts the pathogen growth.</text>
</comment>
<dbReference type="PRINTS" id="PR00364">
    <property type="entry name" value="DISEASERSIST"/>
</dbReference>
<comment type="caution">
    <text evidence="14">The sequence shown here is derived from an EMBL/GenBank/DDBJ whole genome shotgun (WGS) entry which is preliminary data.</text>
</comment>
<evidence type="ECO:0000256" key="8">
    <source>
        <dbReference type="ARBA" id="ARBA00022741"/>
    </source>
</evidence>
<name>A0AAW2YEU8_9LAMI</name>
<dbReference type="SUPFAM" id="SSF52058">
    <property type="entry name" value="L domain-like"/>
    <property type="match status" value="1"/>
</dbReference>
<protein>
    <submittedName>
        <fullName evidence="14">Late blight resistance proteinR1B-16</fullName>
    </submittedName>
</protein>
<keyword evidence="4" id="KW-0963">Cytoplasm</keyword>
<evidence type="ECO:0000256" key="1">
    <source>
        <dbReference type="ARBA" id="ARBA00002074"/>
    </source>
</evidence>
<dbReference type="PANTHER" id="PTHR23155:SF1152">
    <property type="entry name" value="AAA+ ATPASE DOMAIN-CONTAINING PROTEIN"/>
    <property type="match status" value="1"/>
</dbReference>